<dbReference type="STRING" id="157652.A0A371HF79"/>
<accession>A0A371HF79</accession>
<feature type="domain" description="Retrovirus-related Pol polyprotein from transposon TNT 1-94-like beta-barrel" evidence="2">
    <location>
        <begin position="101"/>
        <end position="173"/>
    </location>
</feature>
<dbReference type="InterPro" id="IPR025724">
    <property type="entry name" value="GAG-pre-integrase_dom"/>
</dbReference>
<organism evidence="3 4">
    <name type="scientific">Mucuna pruriens</name>
    <name type="common">Velvet bean</name>
    <name type="synonym">Dolichos pruriens</name>
    <dbReference type="NCBI Taxonomy" id="157652"/>
    <lineage>
        <taxon>Eukaryota</taxon>
        <taxon>Viridiplantae</taxon>
        <taxon>Streptophyta</taxon>
        <taxon>Embryophyta</taxon>
        <taxon>Tracheophyta</taxon>
        <taxon>Spermatophyta</taxon>
        <taxon>Magnoliopsida</taxon>
        <taxon>eudicotyledons</taxon>
        <taxon>Gunneridae</taxon>
        <taxon>Pentapetalae</taxon>
        <taxon>rosids</taxon>
        <taxon>fabids</taxon>
        <taxon>Fabales</taxon>
        <taxon>Fabaceae</taxon>
        <taxon>Papilionoideae</taxon>
        <taxon>50 kb inversion clade</taxon>
        <taxon>NPAAA clade</taxon>
        <taxon>indigoferoid/millettioid clade</taxon>
        <taxon>Phaseoleae</taxon>
        <taxon>Mucuna</taxon>
    </lineage>
</organism>
<dbReference type="EMBL" id="QJKJ01002766">
    <property type="protein sequence ID" value="RDY01438.1"/>
    <property type="molecule type" value="Genomic_DNA"/>
</dbReference>
<proteinExistence type="predicted"/>
<reference evidence="3" key="1">
    <citation type="submission" date="2018-05" db="EMBL/GenBank/DDBJ databases">
        <title>Draft genome of Mucuna pruriens seed.</title>
        <authorList>
            <person name="Nnadi N.E."/>
            <person name="Vos R."/>
            <person name="Hasami M.H."/>
            <person name="Devisetty U.K."/>
            <person name="Aguiy J.C."/>
        </authorList>
    </citation>
    <scope>NUCLEOTIDE SEQUENCE [LARGE SCALE GENOMIC DNA]</scope>
    <source>
        <strain evidence="3">JCA_2017</strain>
    </source>
</reference>
<sequence length="328" mass="37292">MFDKGCSNTGSTMVIGKGFTKRSTFEGKSFTTSSREEYCMYCKRPGHSKDTCYKLYGKEKVLEQMSGNKGPTQMWDIQAFSKEEMDRLRVLLNSTSLLACILDSGETDHTTPFPSYFTSYLKVSKEQLITVANGDHVPIVGSGNVQLQSSLSLHNVLHVPKLANNLISIHRLIQDWNCLVTFFRSHCVIQELTIRRTIGVAKEQGGLYYLQDTKVGNNNKEDLPSSQRVTLETWTASQIWLYQKRLGHPPFGLIKTIFPHLFTKESFEFFKCDVCQFSKHYRATFSPSNSKSLEPFDLVHSNVWGPTSNYILGAKWFVSFIDDCTHVT</sequence>
<feature type="domain" description="GAG-pre-integrase" evidence="1">
    <location>
        <begin position="206"/>
        <end position="280"/>
    </location>
</feature>
<dbReference type="InterPro" id="IPR054722">
    <property type="entry name" value="PolX-like_BBD"/>
</dbReference>
<dbReference type="OrthoDB" id="1432733at2759"/>
<name>A0A371HF79_MUCPR</name>
<dbReference type="Proteomes" id="UP000257109">
    <property type="component" value="Unassembled WGS sequence"/>
</dbReference>
<evidence type="ECO:0000259" key="2">
    <source>
        <dbReference type="Pfam" id="PF22936"/>
    </source>
</evidence>
<dbReference type="Pfam" id="PF22936">
    <property type="entry name" value="Pol_BBD"/>
    <property type="match status" value="1"/>
</dbReference>
<comment type="caution">
    <text evidence="3">The sequence shown here is derived from an EMBL/GenBank/DDBJ whole genome shotgun (WGS) entry which is preliminary data.</text>
</comment>
<evidence type="ECO:0000313" key="3">
    <source>
        <dbReference type="EMBL" id="RDY01438.1"/>
    </source>
</evidence>
<gene>
    <name evidence="3" type="ORF">CR513_15232</name>
</gene>
<dbReference type="AlphaFoldDB" id="A0A371HF79"/>
<evidence type="ECO:0000313" key="4">
    <source>
        <dbReference type="Proteomes" id="UP000257109"/>
    </source>
</evidence>
<dbReference type="Pfam" id="PF13976">
    <property type="entry name" value="gag_pre-integrs"/>
    <property type="match status" value="1"/>
</dbReference>
<protein>
    <submittedName>
        <fullName evidence="3">Uncharacterized protein</fullName>
    </submittedName>
</protein>
<evidence type="ECO:0000259" key="1">
    <source>
        <dbReference type="Pfam" id="PF13976"/>
    </source>
</evidence>
<feature type="non-terminal residue" evidence="3">
    <location>
        <position position="1"/>
    </location>
</feature>
<keyword evidence="4" id="KW-1185">Reference proteome</keyword>